<dbReference type="Gene3D" id="1.10.357.10">
    <property type="entry name" value="Tetracycline Repressor, domain 2"/>
    <property type="match status" value="1"/>
</dbReference>
<evidence type="ECO:0000256" key="1">
    <source>
        <dbReference type="ARBA" id="ARBA00023125"/>
    </source>
</evidence>
<evidence type="ECO:0000313" key="4">
    <source>
        <dbReference type="EMBL" id="SEG53922.1"/>
    </source>
</evidence>
<dbReference type="Pfam" id="PF00440">
    <property type="entry name" value="TetR_N"/>
    <property type="match status" value="1"/>
</dbReference>
<protein>
    <submittedName>
        <fullName evidence="4">Transcriptional regulator, TetR family</fullName>
    </submittedName>
</protein>
<dbReference type="GO" id="GO:0003677">
    <property type="term" value="F:DNA binding"/>
    <property type="evidence" value="ECO:0007669"/>
    <property type="project" value="UniProtKB-UniRule"/>
</dbReference>
<feature type="domain" description="HTH tetR-type" evidence="3">
    <location>
        <begin position="3"/>
        <end position="63"/>
    </location>
</feature>
<dbReference type="AlphaFoldDB" id="A0A1H6AZY8"/>
<accession>A0A1H6AZY8</accession>
<proteinExistence type="predicted"/>
<keyword evidence="1 2" id="KW-0238">DNA-binding</keyword>
<evidence type="ECO:0000256" key="2">
    <source>
        <dbReference type="PROSITE-ProRule" id="PRU00335"/>
    </source>
</evidence>
<dbReference type="InterPro" id="IPR001647">
    <property type="entry name" value="HTH_TetR"/>
</dbReference>
<evidence type="ECO:0000313" key="5">
    <source>
        <dbReference type="Proteomes" id="UP000236738"/>
    </source>
</evidence>
<keyword evidence="5" id="KW-1185">Reference proteome</keyword>
<dbReference type="EMBL" id="FNUS01000007">
    <property type="protein sequence ID" value="SEG53922.1"/>
    <property type="molecule type" value="Genomic_DNA"/>
</dbReference>
<evidence type="ECO:0000259" key="3">
    <source>
        <dbReference type="PROSITE" id="PS50977"/>
    </source>
</evidence>
<dbReference type="Proteomes" id="UP000236738">
    <property type="component" value="Unassembled WGS sequence"/>
</dbReference>
<organism evidence="4 5">
    <name type="scientific">Halpernia humi</name>
    <dbReference type="NCBI Taxonomy" id="493375"/>
    <lineage>
        <taxon>Bacteria</taxon>
        <taxon>Pseudomonadati</taxon>
        <taxon>Bacteroidota</taxon>
        <taxon>Flavobacteriia</taxon>
        <taxon>Flavobacteriales</taxon>
        <taxon>Weeksellaceae</taxon>
        <taxon>Chryseobacterium group</taxon>
        <taxon>Halpernia</taxon>
    </lineage>
</organism>
<name>A0A1H6AZY8_9FLAO</name>
<dbReference type="SUPFAM" id="SSF46689">
    <property type="entry name" value="Homeodomain-like"/>
    <property type="match status" value="1"/>
</dbReference>
<feature type="DNA-binding region" description="H-T-H motif" evidence="2">
    <location>
        <begin position="26"/>
        <end position="45"/>
    </location>
</feature>
<sequence>MILENETEFLEKLAPLFLLHGAKSLTMDDIAKEFAISKKTLYQHYSNKEDLLQLVLNSVLDKVVDSMTLAEKNEENAIAKMMWRDEEFEKFTQTNKNLFIRQLIKYYPQIYHDHIINLQEKMTVVFCNNIELGRKQGLYKLDFDEKLYTKFILQLFLSFDSSPLFEDESNDKKCLCTETIVFYLKAIVTEEGRKILEKMSFREEFEIDNQNIKEN</sequence>
<gene>
    <name evidence="4" type="ORF">SAMN05421847_2617</name>
</gene>
<dbReference type="PROSITE" id="PS50977">
    <property type="entry name" value="HTH_TETR_2"/>
    <property type="match status" value="1"/>
</dbReference>
<dbReference type="InterPro" id="IPR009057">
    <property type="entry name" value="Homeodomain-like_sf"/>
</dbReference>
<dbReference type="OrthoDB" id="881297at2"/>
<dbReference type="RefSeq" id="WP_103914472.1">
    <property type="nucleotide sequence ID" value="NZ_FNUS01000007.1"/>
</dbReference>
<reference evidence="5" key="1">
    <citation type="submission" date="2016-10" db="EMBL/GenBank/DDBJ databases">
        <authorList>
            <person name="Varghese N."/>
            <person name="Submissions S."/>
        </authorList>
    </citation>
    <scope>NUCLEOTIDE SEQUENCE [LARGE SCALE GENOMIC DNA]</scope>
    <source>
        <strain evidence="5">DSM 21580</strain>
    </source>
</reference>